<dbReference type="Proteomes" id="UP000651517">
    <property type="component" value="Unassembled WGS sequence"/>
</dbReference>
<keyword evidence="1" id="KW-0479">Metal-binding</keyword>
<keyword evidence="5" id="KW-1185">Reference proteome</keyword>
<feature type="domain" description="Peptidase M20 dimerisation" evidence="3">
    <location>
        <begin position="188"/>
        <end position="283"/>
    </location>
</feature>
<keyword evidence="2" id="KW-0378">Hydrolase</keyword>
<accession>A0ABR8WRN4</accession>
<dbReference type="InterPro" id="IPR011650">
    <property type="entry name" value="Peptidase_M20_dimer"/>
</dbReference>
<dbReference type="PIRSF" id="PIRSF037238">
    <property type="entry name" value="Carboxypeptidase_G2"/>
    <property type="match status" value="1"/>
</dbReference>
<organism evidence="4 5">
    <name type="scientific">Brevibacterium gallinarum</name>
    <dbReference type="NCBI Taxonomy" id="2762220"/>
    <lineage>
        <taxon>Bacteria</taxon>
        <taxon>Bacillati</taxon>
        <taxon>Actinomycetota</taxon>
        <taxon>Actinomycetes</taxon>
        <taxon>Micrococcales</taxon>
        <taxon>Brevibacteriaceae</taxon>
        <taxon>Brevibacterium</taxon>
    </lineage>
</organism>
<dbReference type="Pfam" id="PF07687">
    <property type="entry name" value="M20_dimer"/>
    <property type="match status" value="1"/>
</dbReference>
<dbReference type="InterPro" id="IPR036264">
    <property type="entry name" value="Bact_exopeptidase_dim_dom"/>
</dbReference>
<name>A0ABR8WRN4_9MICO</name>
<sequence>MTDRSVDLAALPDAAQARLPQMLTDLERVITLETPSEDHAAVAAGARDLAALIEERVGTAPEVVVIDGVTHLRLRFGSGPVKVVLLNHQDTVWPHGTLDRLPFSVADGILRGPGSFDMLTGTIMSIHATAMLLEQAEDSSALDGLTILITGDEELGSTTSSQLIREEAAGARAVYVMEASAAGSLKLARKGTSDYRVTVHGKAAHAGLEPEKGVNAGLELARLMPLIAEMADDEKGTTVVPTTITAGTTPNTVPAKATVHVDVRARLTAEQERIDEEMRALTAQLPGAEVEVTGGINRPPFERDAAAHLFDRAVALAGEIGIAEPTGTAVGGASDGNFTAGDGIPTLDGLGAVGDGAHAEHEHAIISEIPPRTALLAALIADQLAD</sequence>
<dbReference type="EMBL" id="JACSPY010000002">
    <property type="protein sequence ID" value="MBD8019750.1"/>
    <property type="molecule type" value="Genomic_DNA"/>
</dbReference>
<evidence type="ECO:0000313" key="5">
    <source>
        <dbReference type="Proteomes" id="UP000651517"/>
    </source>
</evidence>
<dbReference type="Pfam" id="PF01546">
    <property type="entry name" value="Peptidase_M20"/>
    <property type="match status" value="1"/>
</dbReference>
<dbReference type="Gene3D" id="3.30.70.360">
    <property type="match status" value="1"/>
</dbReference>
<dbReference type="SUPFAM" id="SSF53187">
    <property type="entry name" value="Zn-dependent exopeptidases"/>
    <property type="match status" value="1"/>
</dbReference>
<evidence type="ECO:0000313" key="4">
    <source>
        <dbReference type="EMBL" id="MBD8019750.1"/>
    </source>
</evidence>
<evidence type="ECO:0000256" key="2">
    <source>
        <dbReference type="ARBA" id="ARBA00022801"/>
    </source>
</evidence>
<proteinExistence type="predicted"/>
<dbReference type="InterPro" id="IPR002933">
    <property type="entry name" value="Peptidase_M20"/>
</dbReference>
<reference evidence="4 5" key="1">
    <citation type="submission" date="2020-08" db="EMBL/GenBank/DDBJ databases">
        <title>A Genomic Blueprint of the Chicken Gut Microbiome.</title>
        <authorList>
            <person name="Gilroy R."/>
            <person name="Ravi A."/>
            <person name="Getino M."/>
            <person name="Pursley I."/>
            <person name="Horton D.L."/>
            <person name="Alikhan N.-F."/>
            <person name="Baker D."/>
            <person name="Gharbi K."/>
            <person name="Hall N."/>
            <person name="Watson M."/>
            <person name="Adriaenssens E.M."/>
            <person name="Foster-Nyarko E."/>
            <person name="Jarju S."/>
            <person name="Secka A."/>
            <person name="Antonio M."/>
            <person name="Oren A."/>
            <person name="Chaudhuri R."/>
            <person name="La Ragione R.M."/>
            <person name="Hildebrand F."/>
            <person name="Pallen M.J."/>
        </authorList>
    </citation>
    <scope>NUCLEOTIDE SEQUENCE [LARGE SCALE GENOMIC DNA]</scope>
    <source>
        <strain evidence="4 5">Re57</strain>
    </source>
</reference>
<dbReference type="PANTHER" id="PTHR43808:SF9">
    <property type="entry name" value="BLL0789 PROTEIN"/>
    <property type="match status" value="1"/>
</dbReference>
<gene>
    <name evidence="4" type="ORF">H9634_03000</name>
</gene>
<dbReference type="SUPFAM" id="SSF55031">
    <property type="entry name" value="Bacterial exopeptidase dimerisation domain"/>
    <property type="match status" value="1"/>
</dbReference>
<dbReference type="CDD" id="cd03885">
    <property type="entry name" value="M20_CPDG2"/>
    <property type="match status" value="1"/>
</dbReference>
<dbReference type="InterPro" id="IPR017150">
    <property type="entry name" value="Pept_M20_glutamate_carboxypep"/>
</dbReference>
<evidence type="ECO:0000256" key="1">
    <source>
        <dbReference type="ARBA" id="ARBA00022723"/>
    </source>
</evidence>
<evidence type="ECO:0000259" key="3">
    <source>
        <dbReference type="Pfam" id="PF07687"/>
    </source>
</evidence>
<dbReference type="RefSeq" id="WP_191725306.1">
    <property type="nucleotide sequence ID" value="NZ_JACSPY010000002.1"/>
</dbReference>
<dbReference type="InterPro" id="IPR050072">
    <property type="entry name" value="Peptidase_M20A"/>
</dbReference>
<dbReference type="Gene3D" id="3.40.630.10">
    <property type="entry name" value="Zn peptidases"/>
    <property type="match status" value="1"/>
</dbReference>
<protein>
    <submittedName>
        <fullName evidence="4">M20 family metallopeptidase</fullName>
    </submittedName>
</protein>
<dbReference type="PANTHER" id="PTHR43808">
    <property type="entry name" value="ACETYLORNITHINE DEACETYLASE"/>
    <property type="match status" value="1"/>
</dbReference>
<comment type="caution">
    <text evidence="4">The sequence shown here is derived from an EMBL/GenBank/DDBJ whole genome shotgun (WGS) entry which is preliminary data.</text>
</comment>